<evidence type="ECO:0000313" key="1">
    <source>
        <dbReference type="EMBL" id="KAG7627118.1"/>
    </source>
</evidence>
<proteinExistence type="predicted"/>
<accession>A0A8T2ET97</accession>
<comment type="caution">
    <text evidence="1">The sequence shown here is derived from an EMBL/GenBank/DDBJ whole genome shotgun (WGS) entry which is preliminary data.</text>
</comment>
<name>A0A8T2ET97_9BRAS</name>
<dbReference type="EMBL" id="JAEFBK010000003">
    <property type="protein sequence ID" value="KAG7627118.1"/>
    <property type="molecule type" value="Genomic_DNA"/>
</dbReference>
<keyword evidence="2" id="KW-1185">Reference proteome</keyword>
<organism evidence="1 2">
    <name type="scientific">Arabidopsis thaliana x Arabidopsis arenosa</name>
    <dbReference type="NCBI Taxonomy" id="1240361"/>
    <lineage>
        <taxon>Eukaryota</taxon>
        <taxon>Viridiplantae</taxon>
        <taxon>Streptophyta</taxon>
        <taxon>Embryophyta</taxon>
        <taxon>Tracheophyta</taxon>
        <taxon>Spermatophyta</taxon>
        <taxon>Magnoliopsida</taxon>
        <taxon>eudicotyledons</taxon>
        <taxon>Gunneridae</taxon>
        <taxon>Pentapetalae</taxon>
        <taxon>rosids</taxon>
        <taxon>malvids</taxon>
        <taxon>Brassicales</taxon>
        <taxon>Brassicaceae</taxon>
        <taxon>Camelineae</taxon>
        <taxon>Arabidopsis</taxon>
    </lineage>
</organism>
<dbReference type="AlphaFoldDB" id="A0A8T2ET97"/>
<reference evidence="1 2" key="1">
    <citation type="submission" date="2020-12" db="EMBL/GenBank/DDBJ databases">
        <title>Concerted genomic and epigenomic changes stabilize Arabidopsis allopolyploids.</title>
        <authorList>
            <person name="Chen Z."/>
        </authorList>
    </citation>
    <scope>NUCLEOTIDE SEQUENCE [LARGE SCALE GENOMIC DNA]</scope>
    <source>
        <strain evidence="1">Allo738</strain>
        <tissue evidence="1">Leaf</tissue>
    </source>
</reference>
<sequence>MIDFFFLSANILIHRAQRAKYIRVKAQEDYNKRSNLNHN</sequence>
<evidence type="ECO:0000313" key="2">
    <source>
        <dbReference type="Proteomes" id="UP000694240"/>
    </source>
</evidence>
<protein>
    <submittedName>
        <fullName evidence="1">Uncharacterized protein</fullName>
    </submittedName>
</protein>
<gene>
    <name evidence="1" type="ORF">ISN45_At03g032880</name>
</gene>
<dbReference type="Proteomes" id="UP000694240">
    <property type="component" value="Chromosome 3"/>
</dbReference>